<dbReference type="Pfam" id="PF07876">
    <property type="entry name" value="Dabb"/>
    <property type="match status" value="1"/>
</dbReference>
<evidence type="ECO:0000259" key="1">
    <source>
        <dbReference type="PROSITE" id="PS51502"/>
    </source>
</evidence>
<feature type="domain" description="Stress-response A/B barrel" evidence="1">
    <location>
        <begin position="2"/>
        <end position="101"/>
    </location>
</feature>
<dbReference type="Proteomes" id="UP000435802">
    <property type="component" value="Unassembled WGS sequence"/>
</dbReference>
<dbReference type="InterPro" id="IPR011008">
    <property type="entry name" value="Dimeric_a/b-barrel"/>
</dbReference>
<keyword evidence="3" id="KW-1185">Reference proteome</keyword>
<dbReference type="RefSeq" id="WP_160860875.1">
    <property type="nucleotide sequence ID" value="NZ_JAODWE010000011.1"/>
</dbReference>
<dbReference type="OrthoDB" id="9816070at2"/>
<dbReference type="PROSITE" id="PS51502">
    <property type="entry name" value="S_R_A_B_BARREL"/>
    <property type="match status" value="1"/>
</dbReference>
<dbReference type="SUPFAM" id="SSF54909">
    <property type="entry name" value="Dimeric alpha+beta barrel"/>
    <property type="match status" value="1"/>
</dbReference>
<sequence length="105" mass="11468">MIRHCVFIHFKPTISAHYKAELFNEIDALKSRLPGMLAVHIGTNVSPEEGMDKGFGDGFIVDFADSFARDAYLDDPEHKQTGGRLVAAAEGGIAGILVYDLETDD</sequence>
<evidence type="ECO:0000313" key="3">
    <source>
        <dbReference type="Proteomes" id="UP000435802"/>
    </source>
</evidence>
<dbReference type="SMART" id="SM00886">
    <property type="entry name" value="Dabb"/>
    <property type="match status" value="1"/>
</dbReference>
<dbReference type="AlphaFoldDB" id="A0A6N8SER1"/>
<organism evidence="2 3">
    <name type="scientific">Shinella kummerowiae</name>
    <dbReference type="NCBI Taxonomy" id="417745"/>
    <lineage>
        <taxon>Bacteria</taxon>
        <taxon>Pseudomonadati</taxon>
        <taxon>Pseudomonadota</taxon>
        <taxon>Alphaproteobacteria</taxon>
        <taxon>Hyphomicrobiales</taxon>
        <taxon>Rhizobiaceae</taxon>
        <taxon>Shinella</taxon>
    </lineage>
</organism>
<comment type="caution">
    <text evidence="2">The sequence shown here is derived from an EMBL/GenBank/DDBJ whole genome shotgun (WGS) entry which is preliminary data.</text>
</comment>
<reference evidence="2 3" key="1">
    <citation type="submission" date="2019-12" db="EMBL/GenBank/DDBJ databases">
        <title>Shinella kummerowiae sp. nov., a symbiotic bacterium isolated from root nodules of the herbal legume Kummerowia stipulacea.</title>
        <authorList>
            <person name="Gao J."/>
        </authorList>
    </citation>
    <scope>NUCLEOTIDE SEQUENCE [LARGE SCALE GENOMIC DNA]</scope>
    <source>
        <strain evidence="2 3">CCBAU 25048</strain>
    </source>
</reference>
<accession>A0A6N8SER1</accession>
<protein>
    <submittedName>
        <fullName evidence="2">Dabb family protein</fullName>
    </submittedName>
</protein>
<evidence type="ECO:0000313" key="2">
    <source>
        <dbReference type="EMBL" id="MXN47349.1"/>
    </source>
</evidence>
<dbReference type="InterPro" id="IPR013097">
    <property type="entry name" value="Dabb"/>
</dbReference>
<name>A0A6N8SER1_9HYPH</name>
<proteinExistence type="predicted"/>
<dbReference type="EMBL" id="WUMK01000007">
    <property type="protein sequence ID" value="MXN47349.1"/>
    <property type="molecule type" value="Genomic_DNA"/>
</dbReference>
<gene>
    <name evidence="2" type="ORF">GR138_19295</name>
</gene>
<dbReference type="Gene3D" id="3.30.70.100">
    <property type="match status" value="1"/>
</dbReference>